<comment type="caution">
    <text evidence="1">The sequence shown here is derived from an EMBL/GenBank/DDBJ whole genome shotgun (WGS) entry which is preliminary data.</text>
</comment>
<evidence type="ECO:0000313" key="2">
    <source>
        <dbReference type="Proteomes" id="UP001595957"/>
    </source>
</evidence>
<dbReference type="RefSeq" id="WP_380803065.1">
    <property type="nucleotide sequence ID" value="NZ_JBHSFZ010000006.1"/>
</dbReference>
<sequence length="594" mass="66199">MANLPMLWQSSSRKEAMDLLQTLWPALDGAGRDLLSAAITAGPPDELMAGLEPAELTISRDRRIFDRIAVLGRVQNPPLTPTLKAELLRLRELYPDWRSPPGEQAHFAIWQESRFGPGTKYGINDLIALDNNGLLDALVHESEDREGLLDAWRQLAASDGDRVLLVLEMLTSLETHGRSDIWRYGLWGLRDNTKAGSAERLLALLSNVPDALFSLPDFSQPAAEIIQAISSASDKSDLADQFWRQFDRTLAAAGQDPSNKAESGQTDWVGFAINCSMGYLAQGFFAALFGRDLKIGAGIPSDMINRLDTLMGTSRLEHRPARVIASARLSYLNAVDPLWVERVLLPGFSWKDEEESQALWQGFGWHARLDPELWSAIRSGFLDLFSPQRLERLGGFRRNLAQLLMLAGVEFGIEELPRDAVRAAIRAMPEDMRRDAADWITTYLEQAKGEAVEATDKDGRQSKVDIVWRTRVEPWLKRVWPSDPALRAPGISEQLAAAAIATEKAFPDALALVSTFFARGEGYYVFHQLASSDHPEQHPRETMVLIEKLIDPTSLNWANTDLRAILDRASEAAPELVDDAAFRQWDQRLKSLGG</sequence>
<evidence type="ECO:0000313" key="1">
    <source>
        <dbReference type="EMBL" id="MFC4593698.1"/>
    </source>
</evidence>
<dbReference type="Proteomes" id="UP001595957">
    <property type="component" value="Unassembled WGS sequence"/>
</dbReference>
<evidence type="ECO:0008006" key="3">
    <source>
        <dbReference type="Google" id="ProtNLM"/>
    </source>
</evidence>
<name>A0ABV9EXR5_9SPHN</name>
<protein>
    <recommendedName>
        <fullName evidence="3">Zorya protein ZorC EH domain-containing protein</fullName>
    </recommendedName>
</protein>
<keyword evidence="2" id="KW-1185">Reference proteome</keyword>
<accession>A0ABV9EXR5</accession>
<proteinExistence type="predicted"/>
<dbReference type="EMBL" id="JBHSFZ010000006">
    <property type="protein sequence ID" value="MFC4593698.1"/>
    <property type="molecule type" value="Genomic_DNA"/>
</dbReference>
<gene>
    <name evidence="1" type="ORF">ACFO3E_05760</name>
</gene>
<organism evidence="1 2">
    <name type="scientific">Sphingobium tyrosinilyticum</name>
    <dbReference type="NCBI Taxonomy" id="2715436"/>
    <lineage>
        <taxon>Bacteria</taxon>
        <taxon>Pseudomonadati</taxon>
        <taxon>Pseudomonadota</taxon>
        <taxon>Alphaproteobacteria</taxon>
        <taxon>Sphingomonadales</taxon>
        <taxon>Sphingomonadaceae</taxon>
        <taxon>Sphingobium</taxon>
    </lineage>
</organism>
<reference evidence="2" key="1">
    <citation type="journal article" date="2019" name="Int. J. Syst. Evol. Microbiol.">
        <title>The Global Catalogue of Microorganisms (GCM) 10K type strain sequencing project: providing services to taxonomists for standard genome sequencing and annotation.</title>
        <authorList>
            <consortium name="The Broad Institute Genomics Platform"/>
            <consortium name="The Broad Institute Genome Sequencing Center for Infectious Disease"/>
            <person name="Wu L."/>
            <person name="Ma J."/>
        </authorList>
    </citation>
    <scope>NUCLEOTIDE SEQUENCE [LARGE SCALE GENOMIC DNA]</scope>
    <source>
        <strain evidence="2">NBRC 103632</strain>
    </source>
</reference>